<dbReference type="AlphaFoldDB" id="A0A4S8M9R5"/>
<proteinExistence type="predicted"/>
<feature type="region of interest" description="Disordered" evidence="1">
    <location>
        <begin position="491"/>
        <end position="514"/>
    </location>
</feature>
<feature type="compositionally biased region" description="Basic and acidic residues" evidence="1">
    <location>
        <begin position="504"/>
        <end position="514"/>
    </location>
</feature>
<protein>
    <submittedName>
        <fullName evidence="2">Uncharacterized protein</fullName>
    </submittedName>
</protein>
<name>A0A4S8M9R5_DENBC</name>
<organism evidence="2 3">
    <name type="scientific">Dendrothele bispora (strain CBS 962.96)</name>
    <dbReference type="NCBI Taxonomy" id="1314807"/>
    <lineage>
        <taxon>Eukaryota</taxon>
        <taxon>Fungi</taxon>
        <taxon>Dikarya</taxon>
        <taxon>Basidiomycota</taxon>
        <taxon>Agaricomycotina</taxon>
        <taxon>Agaricomycetes</taxon>
        <taxon>Agaricomycetidae</taxon>
        <taxon>Agaricales</taxon>
        <taxon>Agaricales incertae sedis</taxon>
        <taxon>Dendrothele</taxon>
    </lineage>
</organism>
<feature type="region of interest" description="Disordered" evidence="1">
    <location>
        <begin position="38"/>
        <end position="68"/>
    </location>
</feature>
<evidence type="ECO:0000313" key="2">
    <source>
        <dbReference type="EMBL" id="THU99142.1"/>
    </source>
</evidence>
<reference evidence="2 3" key="1">
    <citation type="journal article" date="2019" name="Nat. Ecol. Evol.">
        <title>Megaphylogeny resolves global patterns of mushroom evolution.</title>
        <authorList>
            <person name="Varga T."/>
            <person name="Krizsan K."/>
            <person name="Foldi C."/>
            <person name="Dima B."/>
            <person name="Sanchez-Garcia M."/>
            <person name="Sanchez-Ramirez S."/>
            <person name="Szollosi G.J."/>
            <person name="Szarkandi J.G."/>
            <person name="Papp V."/>
            <person name="Albert L."/>
            <person name="Andreopoulos W."/>
            <person name="Angelini C."/>
            <person name="Antonin V."/>
            <person name="Barry K.W."/>
            <person name="Bougher N.L."/>
            <person name="Buchanan P."/>
            <person name="Buyck B."/>
            <person name="Bense V."/>
            <person name="Catcheside P."/>
            <person name="Chovatia M."/>
            <person name="Cooper J."/>
            <person name="Damon W."/>
            <person name="Desjardin D."/>
            <person name="Finy P."/>
            <person name="Geml J."/>
            <person name="Haridas S."/>
            <person name="Hughes K."/>
            <person name="Justo A."/>
            <person name="Karasinski D."/>
            <person name="Kautmanova I."/>
            <person name="Kiss B."/>
            <person name="Kocsube S."/>
            <person name="Kotiranta H."/>
            <person name="LaButti K.M."/>
            <person name="Lechner B.E."/>
            <person name="Liimatainen K."/>
            <person name="Lipzen A."/>
            <person name="Lukacs Z."/>
            <person name="Mihaltcheva S."/>
            <person name="Morgado L.N."/>
            <person name="Niskanen T."/>
            <person name="Noordeloos M.E."/>
            <person name="Ohm R.A."/>
            <person name="Ortiz-Santana B."/>
            <person name="Ovrebo C."/>
            <person name="Racz N."/>
            <person name="Riley R."/>
            <person name="Savchenko A."/>
            <person name="Shiryaev A."/>
            <person name="Soop K."/>
            <person name="Spirin V."/>
            <person name="Szebenyi C."/>
            <person name="Tomsovsky M."/>
            <person name="Tulloss R.E."/>
            <person name="Uehling J."/>
            <person name="Grigoriev I.V."/>
            <person name="Vagvolgyi C."/>
            <person name="Papp T."/>
            <person name="Martin F.M."/>
            <person name="Miettinen O."/>
            <person name="Hibbett D.S."/>
            <person name="Nagy L.G."/>
        </authorList>
    </citation>
    <scope>NUCLEOTIDE SEQUENCE [LARGE SCALE GENOMIC DNA]</scope>
    <source>
        <strain evidence="2 3">CBS 962.96</strain>
    </source>
</reference>
<feature type="compositionally biased region" description="Low complexity" evidence="1">
    <location>
        <begin position="42"/>
        <end position="58"/>
    </location>
</feature>
<gene>
    <name evidence="2" type="ORF">K435DRAFT_964597</name>
</gene>
<sequence length="514" mass="56336">MTTLLTFSNTLDGLDLSSSSSSSSTRSFLGFNDSHSGSERYSLMSDTPPSSPSSLSSPELEETTKISHEQVQESVDLFTQILRENTAQNLKRAGQKFSVTGSKLWATPLSDQYLDTPKTAESLQARIVDAGYESDYEGRERRFLLIKRNRLFTRRRTKYREDDAIRSRPLPSPMRSKDNDESTPRCIMAKDNTNTSGLHRQDGSDSVESPENRPNESTIGLGICLRGEEPASCATIIAAEEIETISTEKVLSLETDSAFSHHNSTPTMPPRPMLCPVKLGLDTPSPVVPLPLPEIVGCSASKPRLRPIRVDLGSPSPILPLPPPHLSKSLSPFASLPSHYSTASPKSRLQTVPLPPSSSKMTPFDIRLQNHSEKRKSYQKLGHGLPSCTYNRFPGTLPLAGSSKRMTTSLPDGDQALAVSLSSLSTSAAISTPGVYTPMQPQTLYMTSNPTFNPSSDQCVRRIPNLRILPRTSPFRTRRLFTILETNNDCDPAPGAGGYNGTSMDERSASRFLF</sequence>
<dbReference type="Proteomes" id="UP000297245">
    <property type="component" value="Unassembled WGS sequence"/>
</dbReference>
<dbReference type="EMBL" id="ML179124">
    <property type="protein sequence ID" value="THU99142.1"/>
    <property type="molecule type" value="Genomic_DNA"/>
</dbReference>
<feature type="compositionally biased region" description="Polar residues" evidence="1">
    <location>
        <begin position="191"/>
        <end position="209"/>
    </location>
</feature>
<feature type="region of interest" description="Disordered" evidence="1">
    <location>
        <begin position="340"/>
        <end position="363"/>
    </location>
</feature>
<keyword evidence="3" id="KW-1185">Reference proteome</keyword>
<feature type="region of interest" description="Disordered" evidence="1">
    <location>
        <begin position="162"/>
        <end position="216"/>
    </location>
</feature>
<evidence type="ECO:0000256" key="1">
    <source>
        <dbReference type="SAM" id="MobiDB-lite"/>
    </source>
</evidence>
<feature type="compositionally biased region" description="Polar residues" evidence="1">
    <location>
        <begin position="340"/>
        <end position="350"/>
    </location>
</feature>
<accession>A0A4S8M9R5</accession>
<evidence type="ECO:0000313" key="3">
    <source>
        <dbReference type="Proteomes" id="UP000297245"/>
    </source>
</evidence>